<dbReference type="EMBL" id="CP113257">
    <property type="protein sequence ID" value="WAE52152.1"/>
    <property type="molecule type" value="Genomic_DNA"/>
</dbReference>
<dbReference type="InterPro" id="IPR001633">
    <property type="entry name" value="EAL_dom"/>
</dbReference>
<dbReference type="GO" id="GO:0071111">
    <property type="term" value="F:cyclic-guanylate-specific phosphodiesterase activity"/>
    <property type="evidence" value="ECO:0007669"/>
    <property type="project" value="InterPro"/>
</dbReference>
<dbReference type="Pfam" id="PF00563">
    <property type="entry name" value="EAL"/>
    <property type="match status" value="1"/>
</dbReference>
<comment type="caution">
    <text evidence="1">Lacks conserved residue(s) required for the propagation of feature annotation.</text>
</comment>
<dbReference type="InterPro" id="IPR043128">
    <property type="entry name" value="Rev_trsase/Diguanyl_cyclase"/>
</dbReference>
<dbReference type="GO" id="GO:0006355">
    <property type="term" value="P:regulation of DNA-templated transcription"/>
    <property type="evidence" value="ECO:0007669"/>
    <property type="project" value="InterPro"/>
</dbReference>
<accession>A0AA47E3E2</accession>
<dbReference type="SUPFAM" id="SSF55785">
    <property type="entry name" value="PYP-like sensor domain (PAS domain)"/>
    <property type="match status" value="1"/>
</dbReference>
<dbReference type="InterPro" id="IPR000160">
    <property type="entry name" value="GGDEF_dom"/>
</dbReference>
<dbReference type="CDD" id="cd00156">
    <property type="entry name" value="REC"/>
    <property type="match status" value="1"/>
</dbReference>
<feature type="domain" description="EAL" evidence="4">
    <location>
        <begin position="437"/>
        <end position="688"/>
    </location>
</feature>
<dbReference type="Pfam" id="PF00990">
    <property type="entry name" value="GGDEF"/>
    <property type="match status" value="1"/>
</dbReference>
<dbReference type="RefSeq" id="WP_267931319.1">
    <property type="nucleotide sequence ID" value="NZ_CP113257.1"/>
</dbReference>
<dbReference type="SMART" id="SM00267">
    <property type="entry name" value="GGDEF"/>
    <property type="match status" value="1"/>
</dbReference>
<dbReference type="Pfam" id="PF00989">
    <property type="entry name" value="PAS"/>
    <property type="match status" value="1"/>
</dbReference>
<dbReference type="NCBIfam" id="TIGR00229">
    <property type="entry name" value="sensory_box"/>
    <property type="match status" value="1"/>
</dbReference>
<dbReference type="SMART" id="SM00091">
    <property type="entry name" value="PAS"/>
    <property type="match status" value="1"/>
</dbReference>
<gene>
    <name evidence="6" type="ORF">OSV15_21235</name>
</gene>
<dbReference type="InterPro" id="IPR035965">
    <property type="entry name" value="PAS-like_dom_sf"/>
</dbReference>
<dbReference type="Gene3D" id="3.30.450.20">
    <property type="entry name" value="PAS domain"/>
    <property type="match status" value="1"/>
</dbReference>
<evidence type="ECO:0000259" key="5">
    <source>
        <dbReference type="PROSITE" id="PS50887"/>
    </source>
</evidence>
<dbReference type="CDD" id="cd01949">
    <property type="entry name" value="GGDEF"/>
    <property type="match status" value="1"/>
</dbReference>
<evidence type="ECO:0000259" key="4">
    <source>
        <dbReference type="PROSITE" id="PS50883"/>
    </source>
</evidence>
<dbReference type="InterPro" id="IPR035919">
    <property type="entry name" value="EAL_sf"/>
</dbReference>
<dbReference type="SUPFAM" id="SSF52172">
    <property type="entry name" value="CheY-like"/>
    <property type="match status" value="1"/>
</dbReference>
<evidence type="ECO:0000256" key="2">
    <source>
        <dbReference type="SAM" id="Coils"/>
    </source>
</evidence>
<feature type="domain" description="Response regulatory" evidence="3">
    <location>
        <begin position="9"/>
        <end position="124"/>
    </location>
</feature>
<dbReference type="CDD" id="cd01948">
    <property type="entry name" value="EAL"/>
    <property type="match status" value="1"/>
</dbReference>
<evidence type="ECO:0000256" key="1">
    <source>
        <dbReference type="PROSITE-ProRule" id="PRU00169"/>
    </source>
</evidence>
<feature type="coiled-coil region" evidence="2">
    <location>
        <begin position="116"/>
        <end position="145"/>
    </location>
</feature>
<name>A0AA47E3E2_9GAMM</name>
<evidence type="ECO:0000313" key="6">
    <source>
        <dbReference type="EMBL" id="WAE52152.1"/>
    </source>
</evidence>
<dbReference type="Gene3D" id="3.30.70.270">
    <property type="match status" value="1"/>
</dbReference>
<dbReference type="SMART" id="SM00052">
    <property type="entry name" value="EAL"/>
    <property type="match status" value="1"/>
</dbReference>
<dbReference type="InterPro" id="IPR011006">
    <property type="entry name" value="CheY-like_superfamily"/>
</dbReference>
<dbReference type="SUPFAM" id="SSF141868">
    <property type="entry name" value="EAL domain-like"/>
    <property type="match status" value="1"/>
</dbReference>
<dbReference type="PROSITE" id="PS50883">
    <property type="entry name" value="EAL"/>
    <property type="match status" value="1"/>
</dbReference>
<evidence type="ECO:0000259" key="3">
    <source>
        <dbReference type="PROSITE" id="PS50110"/>
    </source>
</evidence>
<organism evidence="6 7">
    <name type="scientific">Stutzerimonas frequens</name>
    <dbReference type="NCBI Taxonomy" id="2968969"/>
    <lineage>
        <taxon>Bacteria</taxon>
        <taxon>Pseudomonadati</taxon>
        <taxon>Pseudomonadota</taxon>
        <taxon>Gammaproteobacteria</taxon>
        <taxon>Pseudomonadales</taxon>
        <taxon>Pseudomonadaceae</taxon>
        <taxon>Stutzerimonas</taxon>
    </lineage>
</organism>
<dbReference type="InterPro" id="IPR013767">
    <property type="entry name" value="PAS_fold"/>
</dbReference>
<dbReference type="PROSITE" id="PS50110">
    <property type="entry name" value="RESPONSE_REGULATORY"/>
    <property type="match status" value="1"/>
</dbReference>
<dbReference type="Gene3D" id="3.20.20.450">
    <property type="entry name" value="EAL domain"/>
    <property type="match status" value="1"/>
</dbReference>
<dbReference type="GO" id="GO:0000160">
    <property type="term" value="P:phosphorelay signal transduction system"/>
    <property type="evidence" value="ECO:0007669"/>
    <property type="project" value="InterPro"/>
</dbReference>
<dbReference type="InterPro" id="IPR029787">
    <property type="entry name" value="Nucleotide_cyclase"/>
</dbReference>
<feature type="domain" description="GGDEF" evidence="5">
    <location>
        <begin position="296"/>
        <end position="427"/>
    </location>
</feature>
<dbReference type="PANTHER" id="PTHR33121:SF23">
    <property type="entry name" value="CYCLIC DI-GMP PHOSPHODIESTERASE PDEB"/>
    <property type="match status" value="1"/>
</dbReference>
<dbReference type="PROSITE" id="PS50887">
    <property type="entry name" value="GGDEF"/>
    <property type="match status" value="1"/>
</dbReference>
<reference evidence="6" key="1">
    <citation type="submission" date="2022-11" db="EMBL/GenBank/DDBJ databases">
        <title>Genomic of Pseudomonas TF18.</title>
        <authorList>
            <person name="Liu T."/>
        </authorList>
    </citation>
    <scope>NUCLEOTIDE SEQUENCE</scope>
    <source>
        <strain evidence="6">TF18</strain>
    </source>
</reference>
<dbReference type="PANTHER" id="PTHR33121">
    <property type="entry name" value="CYCLIC DI-GMP PHOSPHODIESTERASE PDEF"/>
    <property type="match status" value="1"/>
</dbReference>
<dbReference type="SUPFAM" id="SSF55073">
    <property type="entry name" value="Nucleotide cyclase"/>
    <property type="match status" value="1"/>
</dbReference>
<dbReference type="InterPro" id="IPR000014">
    <property type="entry name" value="PAS"/>
</dbReference>
<proteinExistence type="predicted"/>
<dbReference type="Proteomes" id="UP001164632">
    <property type="component" value="Chromosome"/>
</dbReference>
<dbReference type="AlphaFoldDB" id="A0AA47E3E2"/>
<dbReference type="InterPro" id="IPR001789">
    <property type="entry name" value="Sig_transdc_resp-reg_receiver"/>
</dbReference>
<evidence type="ECO:0000313" key="7">
    <source>
        <dbReference type="Proteomes" id="UP001164632"/>
    </source>
</evidence>
<keyword evidence="2" id="KW-0175">Coiled coil</keyword>
<dbReference type="NCBIfam" id="TIGR00254">
    <property type="entry name" value="GGDEF"/>
    <property type="match status" value="1"/>
</dbReference>
<dbReference type="CDD" id="cd00130">
    <property type="entry name" value="PAS"/>
    <property type="match status" value="1"/>
</dbReference>
<sequence length="688" mass="75327">MALQKKTIRLLILEDSQNEAERLVSLFRNAGQATRVHRLTSSDDLAEALKQIWDLLISAPQSENLDPSEAISAIRRQAKDIPIIQLTAGNDAEAITDALMLGAQDALPQGEDEWLLLVANRELANLEERRARRSAEVALREAEKRCQLLLDSSVDAIAYVHDGMHIYANRAYLELFGYDDVEDLEGMPMIDLIGGADQSRFKTFLKNYQTLEGSTELACGGVRADGEALKMRMSFSPAAYDGEPCIQVVIRAESDSAELQKLREISSQDPVTGLLNRNSFVEVMDTAVERAVNAGQSATLAYIRIDRFAALQADIGLTDSDQLLSQLATLLRGHFPSDTQLARFADDVFTVLQPGVIPQQAETELRALLGKVEGHLLDVGGRTVQVTLSIGVAGLDEKTAKAQDAIERAHRCADELTDGNALKIYNPADELAAAANRGDIAAMLKQALENNSFRLLFQPIISLRGDNFEHYEVLLRLLDPQGAEVPPNEFLSAASEAGLASKIDRWVILNSIKLLAEHRAKGHSTRLFLHLSAASIQDASLLPWLGVVLKASRLPGDSLAFEFGEADAVAYLKPAKALAQGLSGLGCRIALAQFGCVLNPFNTLKHLDAEFIKVDGSYTQDLSRQENQEALKTLLAELHEQRKQSIVPFVESATVLATLWQAGVSYIQGHYLQGPSQSMDYDFSSDEE</sequence>
<protein>
    <submittedName>
        <fullName evidence="6">EAL domain-containing protein</fullName>
    </submittedName>
</protein>
<dbReference type="Gene3D" id="3.40.50.2300">
    <property type="match status" value="1"/>
</dbReference>
<dbReference type="InterPro" id="IPR050706">
    <property type="entry name" value="Cyclic-di-GMP_PDE-like"/>
</dbReference>